<name>A0A821YJJ1_9BILA</name>
<gene>
    <name evidence="1" type="ORF">QYT958_LOCUS34655</name>
</gene>
<sequence length="49" mass="5594">PAEHPAMTEKRAENRRNGILTKLRAVNISPETDLSFLGRKLFGLEQWSD</sequence>
<organism evidence="1 2">
    <name type="scientific">Rotaria socialis</name>
    <dbReference type="NCBI Taxonomy" id="392032"/>
    <lineage>
        <taxon>Eukaryota</taxon>
        <taxon>Metazoa</taxon>
        <taxon>Spiralia</taxon>
        <taxon>Gnathifera</taxon>
        <taxon>Rotifera</taxon>
        <taxon>Eurotatoria</taxon>
        <taxon>Bdelloidea</taxon>
        <taxon>Philodinida</taxon>
        <taxon>Philodinidae</taxon>
        <taxon>Rotaria</taxon>
    </lineage>
</organism>
<dbReference type="Proteomes" id="UP000663848">
    <property type="component" value="Unassembled WGS sequence"/>
</dbReference>
<comment type="caution">
    <text evidence="1">The sequence shown here is derived from an EMBL/GenBank/DDBJ whole genome shotgun (WGS) entry which is preliminary data.</text>
</comment>
<proteinExistence type="predicted"/>
<dbReference type="AlphaFoldDB" id="A0A821YJJ1"/>
<feature type="non-terminal residue" evidence="1">
    <location>
        <position position="1"/>
    </location>
</feature>
<evidence type="ECO:0000313" key="1">
    <source>
        <dbReference type="EMBL" id="CAF4965056.1"/>
    </source>
</evidence>
<evidence type="ECO:0000313" key="2">
    <source>
        <dbReference type="Proteomes" id="UP000663848"/>
    </source>
</evidence>
<protein>
    <submittedName>
        <fullName evidence="1">Uncharacterized protein</fullName>
    </submittedName>
</protein>
<reference evidence="1" key="1">
    <citation type="submission" date="2021-02" db="EMBL/GenBank/DDBJ databases">
        <authorList>
            <person name="Nowell W R."/>
        </authorList>
    </citation>
    <scope>NUCLEOTIDE SEQUENCE</scope>
</reference>
<accession>A0A821YJJ1</accession>
<dbReference type="EMBL" id="CAJOBR010025166">
    <property type="protein sequence ID" value="CAF4965056.1"/>
    <property type="molecule type" value="Genomic_DNA"/>
</dbReference>